<keyword evidence="2" id="KW-1185">Reference proteome</keyword>
<dbReference type="Proteomes" id="UP001596500">
    <property type="component" value="Unassembled WGS sequence"/>
</dbReference>
<sequence>MKEKIEKLIEQSDLLSELKPEIKRLLSYTIALDFEVVEPGSLPTGSSKIGGRPELPPDFEWPWVHEKVTLVEENGPVEKVFSNPLMFVAQINLADLAAIKPDLFPNNGILYFFDDYNGSEEGWKVIYYDGPMDNLVRIKHPEENEEEKIDLRCYNDIRLNECSIRFCPEWMLPLTENEKVWSIMSPERLGDRYQEQKEIYNNLLDQIRSLSPSRYFHRILGYPDAWEVWDLTYTGEQEKEEWLLLLQLGDDNRAMMSWGDGGCLNYWIRPEDLKNKYFNNIYRWWEQGC</sequence>
<evidence type="ECO:0000313" key="1">
    <source>
        <dbReference type="EMBL" id="MFC7441061.1"/>
    </source>
</evidence>
<dbReference type="EMBL" id="JBHTBW010000020">
    <property type="protein sequence ID" value="MFC7441061.1"/>
    <property type="molecule type" value="Genomic_DNA"/>
</dbReference>
<comment type="caution">
    <text evidence="1">The sequence shown here is derived from an EMBL/GenBank/DDBJ whole genome shotgun (WGS) entry which is preliminary data.</text>
</comment>
<dbReference type="InterPro" id="IPR035948">
    <property type="entry name" value="YwqG-like_sf"/>
</dbReference>
<dbReference type="PANTHER" id="PTHR36436:SF6">
    <property type="entry name" value="SLL5081 PROTEIN"/>
    <property type="match status" value="1"/>
</dbReference>
<dbReference type="Gene3D" id="2.30.320.10">
    <property type="entry name" value="YwqG-like"/>
    <property type="match status" value="1"/>
</dbReference>
<name>A0ABW2RJ97_9BACL</name>
<dbReference type="RefSeq" id="WP_379864356.1">
    <property type="nucleotide sequence ID" value="NZ_JBHTBW010000020.1"/>
</dbReference>
<dbReference type="PANTHER" id="PTHR36436">
    <property type="entry name" value="SLL5081 PROTEIN"/>
    <property type="match status" value="1"/>
</dbReference>
<dbReference type="Pfam" id="PF09234">
    <property type="entry name" value="DUF1963"/>
    <property type="match status" value="1"/>
</dbReference>
<accession>A0ABW2RJ97</accession>
<reference evidence="2" key="1">
    <citation type="journal article" date="2019" name="Int. J. Syst. Evol. Microbiol.">
        <title>The Global Catalogue of Microorganisms (GCM) 10K type strain sequencing project: providing services to taxonomists for standard genome sequencing and annotation.</title>
        <authorList>
            <consortium name="The Broad Institute Genomics Platform"/>
            <consortium name="The Broad Institute Genome Sequencing Center for Infectious Disease"/>
            <person name="Wu L."/>
            <person name="Ma J."/>
        </authorList>
    </citation>
    <scope>NUCLEOTIDE SEQUENCE [LARGE SCALE GENOMIC DNA]</scope>
    <source>
        <strain evidence="2">CGMCC 1.12942</strain>
    </source>
</reference>
<organism evidence="1 2">
    <name type="scientific">Laceyella putida</name>
    <dbReference type="NCBI Taxonomy" id="110101"/>
    <lineage>
        <taxon>Bacteria</taxon>
        <taxon>Bacillati</taxon>
        <taxon>Bacillota</taxon>
        <taxon>Bacilli</taxon>
        <taxon>Bacillales</taxon>
        <taxon>Thermoactinomycetaceae</taxon>
        <taxon>Laceyella</taxon>
    </lineage>
</organism>
<dbReference type="InterPro" id="IPR015315">
    <property type="entry name" value="DUF1963"/>
</dbReference>
<dbReference type="SUPFAM" id="SSF103032">
    <property type="entry name" value="Hypothetical protein YwqG"/>
    <property type="match status" value="1"/>
</dbReference>
<evidence type="ECO:0000313" key="2">
    <source>
        <dbReference type="Proteomes" id="UP001596500"/>
    </source>
</evidence>
<protein>
    <submittedName>
        <fullName evidence="1">YwqG family protein</fullName>
    </submittedName>
</protein>
<proteinExistence type="predicted"/>
<gene>
    <name evidence="1" type="ORF">ACFQNG_07820</name>
</gene>